<keyword evidence="3" id="KW-0175">Coiled coil</keyword>
<sequence length="756" mass="82435">MHAMVKKSIDAKVRPLPAGSTLEKASLAGAGRLYVSKESLLGLTNNSLESGRLCVLERLEGDPLRREATLWVQPAKDLSPNVVVMTRAFQEATGFKIGDYVRIVLREAVPDADDVVAQHVTKEDETPWPDEKRAPGWASAWNISLGLSLDRAEQVFPGMVFEGVQLGKLRRTFKIVSVNSQTDNLARFRITSTTVRQPEEAEDATAAAAPGGGGALVVTGVPGLGSAVKALNQFLRGFGRPFWVKNERLTCALVIHGGPGTGKTFILRRIEETRWGRTYWINPSDKLSAMREAFKQARASQPSLVFIDGLDEMTGKDRSNRESVIGALAEELDGLSAEAIANDALPNVVVIATCLDYITDVPAKLQDPSRFPEEIALPIPRAAERLDILTFLNPHMRPEDKEQCLRSLSQKTHAYSGRDLSNLVQKANRVFANRLDDEGADWASGLERFLTPGDMEQALRVTRPTAMHDINLRPPTVHWQDVGGQESVKKALSRMIKNAKDPNLASSRVLRHRPKGMLLYGPPGCSKTLSAQAMATESGFNFFAVKGAEMLNMYVGESERAVRTLFARAKAASPSIIFFDEIESIGGQRGPGPTPGGAVSRSTGAVNMLTTLLTELDGFEALTGVLVLGATNRPEAIDPALLRPGRFDKVLYVGPPDRPAREAIFGVHLRGLDVSPAVDVAELARLADGYSGAEIQAICTEAGQAVEDRFQDDDTGTAKLEICMEDLVAAMENTQRNITRGMIESYEEWRGQFKKL</sequence>
<reference evidence="5 6" key="1">
    <citation type="submission" date="2017-08" db="EMBL/GenBank/DDBJ databases">
        <title>Harnessing the power of phylogenomics to disentangle the directionality and signatures of interkingdom host jumping in the parasitic fungal genus Tolypocladium.</title>
        <authorList>
            <person name="Quandt C.A."/>
            <person name="Patterson W."/>
            <person name="Spatafora J.W."/>
        </authorList>
    </citation>
    <scope>NUCLEOTIDE SEQUENCE [LARGE SCALE GENOMIC DNA]</scope>
    <source>
        <strain evidence="5 6">CBS 113982</strain>
    </source>
</reference>
<protein>
    <submittedName>
        <fullName evidence="5">ATPase family protein</fullName>
    </submittedName>
</protein>
<dbReference type="FunFam" id="3.40.50.300:FF:001025">
    <property type="entry name" value="ATPase family, AAA domain-containing 2B"/>
    <property type="match status" value="1"/>
</dbReference>
<dbReference type="OrthoDB" id="27435at2759"/>
<evidence type="ECO:0000256" key="1">
    <source>
        <dbReference type="ARBA" id="ARBA00022741"/>
    </source>
</evidence>
<dbReference type="Gene3D" id="1.10.8.60">
    <property type="match status" value="2"/>
</dbReference>
<dbReference type="GO" id="GO:0016887">
    <property type="term" value="F:ATP hydrolysis activity"/>
    <property type="evidence" value="ECO:0007669"/>
    <property type="project" value="InterPro"/>
</dbReference>
<dbReference type="InterPro" id="IPR003960">
    <property type="entry name" value="ATPase_AAA_CS"/>
</dbReference>
<gene>
    <name evidence="5" type="ORF">TCAP_05137</name>
</gene>
<feature type="domain" description="AAA+ ATPase" evidence="4">
    <location>
        <begin position="249"/>
        <end position="381"/>
    </location>
</feature>
<comment type="caution">
    <text evidence="5">The sequence shown here is derived from an EMBL/GenBank/DDBJ whole genome shotgun (WGS) entry which is preliminary data.</text>
</comment>
<dbReference type="Proteomes" id="UP000236621">
    <property type="component" value="Unassembled WGS sequence"/>
</dbReference>
<name>A0A2K3QBK9_9HYPO</name>
<proteinExistence type="predicted"/>
<evidence type="ECO:0000256" key="3">
    <source>
        <dbReference type="ARBA" id="ARBA00023054"/>
    </source>
</evidence>
<dbReference type="PANTHER" id="PTHR23077">
    <property type="entry name" value="AAA-FAMILY ATPASE"/>
    <property type="match status" value="1"/>
</dbReference>
<dbReference type="STRING" id="45235.A0A2K3QBK9"/>
<dbReference type="InterPro" id="IPR041569">
    <property type="entry name" value="AAA_lid_3"/>
</dbReference>
<accession>A0A2K3QBK9</accession>
<evidence type="ECO:0000259" key="4">
    <source>
        <dbReference type="SMART" id="SM00382"/>
    </source>
</evidence>
<dbReference type="InterPro" id="IPR027417">
    <property type="entry name" value="P-loop_NTPase"/>
</dbReference>
<dbReference type="GO" id="GO:0005524">
    <property type="term" value="F:ATP binding"/>
    <property type="evidence" value="ECO:0007669"/>
    <property type="project" value="UniProtKB-KW"/>
</dbReference>
<keyword evidence="1" id="KW-0547">Nucleotide-binding</keyword>
<dbReference type="InterPro" id="IPR003593">
    <property type="entry name" value="AAA+_ATPase"/>
</dbReference>
<evidence type="ECO:0000313" key="6">
    <source>
        <dbReference type="Proteomes" id="UP000236621"/>
    </source>
</evidence>
<dbReference type="Pfam" id="PF17862">
    <property type="entry name" value="AAA_lid_3"/>
    <property type="match status" value="1"/>
</dbReference>
<dbReference type="SUPFAM" id="SSF52540">
    <property type="entry name" value="P-loop containing nucleoside triphosphate hydrolases"/>
    <property type="match status" value="2"/>
</dbReference>
<dbReference type="PANTHER" id="PTHR23077:SF27">
    <property type="entry name" value="ATPASE FAMILY GENE 2 PROTEIN HOMOLOG A"/>
    <property type="match status" value="1"/>
</dbReference>
<keyword evidence="2" id="KW-0067">ATP-binding</keyword>
<dbReference type="InterPro" id="IPR003959">
    <property type="entry name" value="ATPase_AAA_core"/>
</dbReference>
<dbReference type="AlphaFoldDB" id="A0A2K3QBK9"/>
<dbReference type="Pfam" id="PF00004">
    <property type="entry name" value="AAA"/>
    <property type="match status" value="2"/>
</dbReference>
<dbReference type="InterPro" id="IPR050168">
    <property type="entry name" value="AAA_ATPase_domain"/>
</dbReference>
<feature type="domain" description="AAA+ ATPase" evidence="4">
    <location>
        <begin position="513"/>
        <end position="657"/>
    </location>
</feature>
<dbReference type="SMART" id="SM00382">
    <property type="entry name" value="AAA"/>
    <property type="match status" value="2"/>
</dbReference>
<keyword evidence="6" id="KW-1185">Reference proteome</keyword>
<organism evidence="5 6">
    <name type="scientific">Tolypocladium capitatum</name>
    <dbReference type="NCBI Taxonomy" id="45235"/>
    <lineage>
        <taxon>Eukaryota</taxon>
        <taxon>Fungi</taxon>
        <taxon>Dikarya</taxon>
        <taxon>Ascomycota</taxon>
        <taxon>Pezizomycotina</taxon>
        <taxon>Sordariomycetes</taxon>
        <taxon>Hypocreomycetidae</taxon>
        <taxon>Hypocreales</taxon>
        <taxon>Ophiocordycipitaceae</taxon>
        <taxon>Tolypocladium</taxon>
    </lineage>
</organism>
<dbReference type="PROSITE" id="PS00674">
    <property type="entry name" value="AAA"/>
    <property type="match status" value="1"/>
</dbReference>
<dbReference type="Gene3D" id="3.40.50.300">
    <property type="entry name" value="P-loop containing nucleotide triphosphate hydrolases"/>
    <property type="match status" value="2"/>
</dbReference>
<evidence type="ECO:0000256" key="2">
    <source>
        <dbReference type="ARBA" id="ARBA00022840"/>
    </source>
</evidence>
<dbReference type="EMBL" id="NRSZ01000827">
    <property type="protein sequence ID" value="PNY24928.1"/>
    <property type="molecule type" value="Genomic_DNA"/>
</dbReference>
<evidence type="ECO:0000313" key="5">
    <source>
        <dbReference type="EMBL" id="PNY24928.1"/>
    </source>
</evidence>
<dbReference type="GO" id="GO:0005737">
    <property type="term" value="C:cytoplasm"/>
    <property type="evidence" value="ECO:0007669"/>
    <property type="project" value="TreeGrafter"/>
</dbReference>